<dbReference type="EMBL" id="CSTD01000001">
    <property type="protein sequence ID" value="CPR07453.1"/>
    <property type="molecule type" value="Genomic_DNA"/>
</dbReference>
<dbReference type="AlphaFoldDB" id="A0A0U0W3Y2"/>
<sequence length="293" mass="31645">MSWGALNWATDLDVRSSAAKFILILLANKADENFSCYPSIRTLMAESNAGRSTVLRALRDLETRWLHQSPSTVPRLRGATLDSLLPESPLGTTSFAPSRSGTPPSRSGTPRPDPGPPEGPAAKRPPSHCGTGTVSEWDPPGVPQRDPLNPSIESPSEPSDAAARILEAVTEAWTLGTREARSLQAAVESALAHGWPAAELTDHLIQNPNPVRDPVRVLARRLNDLPQLHDLHPQPCRGVVNAKTRTLAPSPSLRPTEPKLRSFARGAAHSCTGHIHPEKNPSTYRTVVNYLGK</sequence>
<dbReference type="Pfam" id="PF13730">
    <property type="entry name" value="HTH_36"/>
    <property type="match status" value="1"/>
</dbReference>
<dbReference type="Proteomes" id="UP000198875">
    <property type="component" value="Unassembled WGS sequence"/>
</dbReference>
<name>A0A0U0W3Y2_MYCBE</name>
<accession>A0A0U0W3Y2</accession>
<reference evidence="2 3" key="1">
    <citation type="submission" date="2015-03" db="EMBL/GenBank/DDBJ databases">
        <authorList>
            <person name="Murphy D."/>
        </authorList>
    </citation>
    <scope>NUCLEOTIDE SEQUENCE [LARGE SCALE GENOMIC DNA]</scope>
    <source>
        <strain evidence="2 3">DSM 44277</strain>
    </source>
</reference>
<evidence type="ECO:0000256" key="1">
    <source>
        <dbReference type="SAM" id="MobiDB-lite"/>
    </source>
</evidence>
<gene>
    <name evidence="2" type="ORF">BN971_01015</name>
</gene>
<evidence type="ECO:0000313" key="3">
    <source>
        <dbReference type="Proteomes" id="UP000198875"/>
    </source>
</evidence>
<evidence type="ECO:0008006" key="4">
    <source>
        <dbReference type="Google" id="ProtNLM"/>
    </source>
</evidence>
<feature type="compositionally biased region" description="Low complexity" evidence="1">
    <location>
        <begin position="97"/>
        <end position="110"/>
    </location>
</feature>
<protein>
    <recommendedName>
        <fullName evidence="4">Helix-turn-helix domain-containing protein</fullName>
    </recommendedName>
</protein>
<organism evidence="2 3">
    <name type="scientific">Mycobacterium bohemicum DSM 44277</name>
    <dbReference type="NCBI Taxonomy" id="1236609"/>
    <lineage>
        <taxon>Bacteria</taxon>
        <taxon>Bacillati</taxon>
        <taxon>Actinomycetota</taxon>
        <taxon>Actinomycetes</taxon>
        <taxon>Mycobacteriales</taxon>
        <taxon>Mycobacteriaceae</taxon>
        <taxon>Mycobacterium</taxon>
    </lineage>
</organism>
<proteinExistence type="predicted"/>
<dbReference type="RefSeq" id="WP_235852683.1">
    <property type="nucleotide sequence ID" value="NZ_CSTD01000001.1"/>
</dbReference>
<evidence type="ECO:0000313" key="2">
    <source>
        <dbReference type="EMBL" id="CPR07453.1"/>
    </source>
</evidence>
<feature type="region of interest" description="Disordered" evidence="1">
    <location>
        <begin position="83"/>
        <end position="160"/>
    </location>
</feature>